<feature type="region of interest" description="Disordered" evidence="1">
    <location>
        <begin position="1"/>
        <end position="26"/>
    </location>
</feature>
<evidence type="ECO:0000313" key="3">
    <source>
        <dbReference type="EMBL" id="OEU23322.1"/>
    </source>
</evidence>
<evidence type="ECO:0000313" key="4">
    <source>
        <dbReference type="Proteomes" id="UP000095751"/>
    </source>
</evidence>
<accession>A0A1E7FYT7</accession>
<sequence length="171" mass="17486">MTIQDNGNNKSFASAPSTEEESYDPEAFIVNAADDVFALSVSTTAAANSGYGQLNKSAISATTNAAAHTTPIAYSTGKPPQPPSPQPRPSSSSVAVATGAPMPTPTSATTKTTSTTTTTNTRGNNSQCCCTGLTCCGITSIVLVSIFFIILICILAPVLFILFLGNVLDGN</sequence>
<gene>
    <name evidence="3" type="ORF">FRACYDRAFT_267501</name>
</gene>
<proteinExistence type="predicted"/>
<organism evidence="3 4">
    <name type="scientific">Fragilariopsis cylindrus CCMP1102</name>
    <dbReference type="NCBI Taxonomy" id="635003"/>
    <lineage>
        <taxon>Eukaryota</taxon>
        <taxon>Sar</taxon>
        <taxon>Stramenopiles</taxon>
        <taxon>Ochrophyta</taxon>
        <taxon>Bacillariophyta</taxon>
        <taxon>Bacillariophyceae</taxon>
        <taxon>Bacillariophycidae</taxon>
        <taxon>Bacillariales</taxon>
        <taxon>Bacillariaceae</taxon>
        <taxon>Fragilariopsis</taxon>
    </lineage>
</organism>
<feature type="compositionally biased region" description="Polar residues" evidence="1">
    <location>
        <begin position="1"/>
        <end position="17"/>
    </location>
</feature>
<dbReference type="KEGG" id="fcy:FRACYDRAFT_267501"/>
<feature type="transmembrane region" description="Helical" evidence="2">
    <location>
        <begin position="138"/>
        <end position="164"/>
    </location>
</feature>
<dbReference type="EMBL" id="KV784353">
    <property type="protein sequence ID" value="OEU23322.1"/>
    <property type="molecule type" value="Genomic_DNA"/>
</dbReference>
<keyword evidence="2" id="KW-0812">Transmembrane</keyword>
<dbReference type="InParanoid" id="A0A1E7FYT7"/>
<name>A0A1E7FYT7_9STRA</name>
<protein>
    <submittedName>
        <fullName evidence="3">Uncharacterized protein</fullName>
    </submittedName>
</protein>
<dbReference type="AlphaFoldDB" id="A0A1E7FYT7"/>
<keyword evidence="2" id="KW-1133">Transmembrane helix</keyword>
<feature type="compositionally biased region" description="Pro residues" evidence="1">
    <location>
        <begin position="79"/>
        <end position="88"/>
    </location>
</feature>
<keyword evidence="4" id="KW-1185">Reference proteome</keyword>
<evidence type="ECO:0000256" key="1">
    <source>
        <dbReference type="SAM" id="MobiDB-lite"/>
    </source>
</evidence>
<evidence type="ECO:0000256" key="2">
    <source>
        <dbReference type="SAM" id="Phobius"/>
    </source>
</evidence>
<feature type="compositionally biased region" description="Low complexity" evidence="1">
    <location>
        <begin position="89"/>
        <end position="123"/>
    </location>
</feature>
<keyword evidence="2" id="KW-0472">Membrane</keyword>
<dbReference type="Proteomes" id="UP000095751">
    <property type="component" value="Unassembled WGS sequence"/>
</dbReference>
<feature type="region of interest" description="Disordered" evidence="1">
    <location>
        <begin position="70"/>
        <end position="123"/>
    </location>
</feature>
<reference evidence="3 4" key="1">
    <citation type="submission" date="2016-09" db="EMBL/GenBank/DDBJ databases">
        <title>Extensive genetic diversity and differential bi-allelic expression allows diatom success in the polar Southern Ocean.</title>
        <authorList>
            <consortium name="DOE Joint Genome Institute"/>
            <person name="Mock T."/>
            <person name="Otillar R.P."/>
            <person name="Strauss J."/>
            <person name="Dupont C."/>
            <person name="Frickenhaus S."/>
            <person name="Maumus F."/>
            <person name="Mcmullan M."/>
            <person name="Sanges R."/>
            <person name="Schmutz J."/>
            <person name="Toseland A."/>
            <person name="Valas R."/>
            <person name="Veluchamy A."/>
            <person name="Ward B.J."/>
            <person name="Allen A."/>
            <person name="Barry K."/>
            <person name="Falciatore A."/>
            <person name="Ferrante M."/>
            <person name="Fortunato A.E."/>
            <person name="Gloeckner G."/>
            <person name="Gruber A."/>
            <person name="Hipkin R."/>
            <person name="Janech M."/>
            <person name="Kroth P."/>
            <person name="Leese F."/>
            <person name="Lindquist E."/>
            <person name="Lyon B.R."/>
            <person name="Martin J."/>
            <person name="Mayer C."/>
            <person name="Parker M."/>
            <person name="Quesneville H."/>
            <person name="Raymond J."/>
            <person name="Uhlig C."/>
            <person name="Valentin K.U."/>
            <person name="Worden A.Z."/>
            <person name="Armbrust E.V."/>
            <person name="Bowler C."/>
            <person name="Green B."/>
            <person name="Moulton V."/>
            <person name="Van Oosterhout C."/>
            <person name="Grigoriev I."/>
        </authorList>
    </citation>
    <scope>NUCLEOTIDE SEQUENCE [LARGE SCALE GENOMIC DNA]</scope>
    <source>
        <strain evidence="3 4">CCMP1102</strain>
    </source>
</reference>